<dbReference type="InterPro" id="IPR001932">
    <property type="entry name" value="PPM-type_phosphatase-like_dom"/>
</dbReference>
<dbReference type="EMBL" id="RJKE01000001">
    <property type="protein sequence ID" value="ROO88590.1"/>
    <property type="molecule type" value="Genomic_DNA"/>
</dbReference>
<dbReference type="Gene3D" id="3.30.450.40">
    <property type="match status" value="1"/>
</dbReference>
<name>A0A3N1D517_9ACTN</name>
<evidence type="ECO:0000313" key="3">
    <source>
        <dbReference type="EMBL" id="ROO88590.1"/>
    </source>
</evidence>
<evidence type="ECO:0000259" key="2">
    <source>
        <dbReference type="SMART" id="SM00331"/>
    </source>
</evidence>
<evidence type="ECO:0000256" key="1">
    <source>
        <dbReference type="ARBA" id="ARBA00022801"/>
    </source>
</evidence>
<accession>A0A3N1D517</accession>
<dbReference type="PANTHER" id="PTHR43156">
    <property type="entry name" value="STAGE II SPORULATION PROTEIN E-RELATED"/>
    <property type="match status" value="1"/>
</dbReference>
<dbReference type="InterPro" id="IPR029016">
    <property type="entry name" value="GAF-like_dom_sf"/>
</dbReference>
<evidence type="ECO:0000313" key="4">
    <source>
        <dbReference type="Proteomes" id="UP000272400"/>
    </source>
</evidence>
<dbReference type="InterPro" id="IPR036457">
    <property type="entry name" value="PPM-type-like_dom_sf"/>
</dbReference>
<dbReference type="OrthoDB" id="9807247at2"/>
<keyword evidence="1" id="KW-0378">Hydrolase</keyword>
<feature type="domain" description="PPM-type phosphatase" evidence="2">
    <location>
        <begin position="172"/>
        <end position="391"/>
    </location>
</feature>
<dbReference type="Proteomes" id="UP000272400">
    <property type="component" value="Unassembled WGS sequence"/>
</dbReference>
<dbReference type="SMART" id="SM00331">
    <property type="entry name" value="PP2C_SIG"/>
    <property type="match status" value="1"/>
</dbReference>
<dbReference type="SUPFAM" id="SSF55781">
    <property type="entry name" value="GAF domain-like"/>
    <property type="match status" value="1"/>
</dbReference>
<gene>
    <name evidence="3" type="ORF">EDD29_6264</name>
</gene>
<sequence>MTTSAELADRTWRGWMTYVAEASELLAGTLDPGGIVALTAQIVVPRLADWCAAYTTESTSPVYVWHTDEDQSDALKERLAAEGRPAEGPPVPWGNTDLACTIPLVARGRTLGAICVGRAVKFPPDHYDLAEEIVRRAALSLDNALLYAAQKATSLALQRSLLPPELPDLPGFDLAVGYRPAGEGVEVGGDFYDVFSAPPGPDGEARWRFAIGDVCGTGPEAAAVTGLARHALRILGGEGMALPDVVGRLNQLIIDEGSRGKLLTLLHGELTASGALTLVCAGHPPPLILAPDGTVTDPATPQPLLGVIDEIEFTADVLELRPNHVLFSCTDGVTERRDGDVLLGDGDGLERLLSSCAGLSAGAVAAAVERAVDGFSAEAGHDDMAIVVLRANR</sequence>
<dbReference type="AlphaFoldDB" id="A0A3N1D517"/>
<keyword evidence="4" id="KW-1185">Reference proteome</keyword>
<reference evidence="3 4" key="1">
    <citation type="submission" date="2018-11" db="EMBL/GenBank/DDBJ databases">
        <title>Sequencing the genomes of 1000 actinobacteria strains.</title>
        <authorList>
            <person name="Klenk H.-P."/>
        </authorList>
    </citation>
    <scope>NUCLEOTIDE SEQUENCE [LARGE SCALE GENOMIC DNA]</scope>
    <source>
        <strain evidence="3 4">DSM 44254</strain>
    </source>
</reference>
<dbReference type="Gene3D" id="3.60.40.10">
    <property type="entry name" value="PPM-type phosphatase domain"/>
    <property type="match status" value="1"/>
</dbReference>
<dbReference type="InterPro" id="IPR052016">
    <property type="entry name" value="Bact_Sigma-Reg"/>
</dbReference>
<comment type="caution">
    <text evidence="3">The sequence shown here is derived from an EMBL/GenBank/DDBJ whole genome shotgun (WGS) entry which is preliminary data.</text>
</comment>
<protein>
    <submittedName>
        <fullName evidence="3">Serine phosphatase RsbU (Regulator of sigma subunit)</fullName>
    </submittedName>
</protein>
<organism evidence="3 4">
    <name type="scientific">Actinocorallia herbida</name>
    <dbReference type="NCBI Taxonomy" id="58109"/>
    <lineage>
        <taxon>Bacteria</taxon>
        <taxon>Bacillati</taxon>
        <taxon>Actinomycetota</taxon>
        <taxon>Actinomycetes</taxon>
        <taxon>Streptosporangiales</taxon>
        <taxon>Thermomonosporaceae</taxon>
        <taxon>Actinocorallia</taxon>
    </lineage>
</organism>
<dbReference type="PANTHER" id="PTHR43156:SF2">
    <property type="entry name" value="STAGE II SPORULATION PROTEIN E"/>
    <property type="match status" value="1"/>
</dbReference>
<dbReference type="Pfam" id="PF07228">
    <property type="entry name" value="SpoIIE"/>
    <property type="match status" value="1"/>
</dbReference>
<dbReference type="GO" id="GO:0016791">
    <property type="term" value="F:phosphatase activity"/>
    <property type="evidence" value="ECO:0007669"/>
    <property type="project" value="TreeGrafter"/>
</dbReference>
<proteinExistence type="predicted"/>
<dbReference type="RefSeq" id="WP_123667809.1">
    <property type="nucleotide sequence ID" value="NZ_RJKE01000001.1"/>
</dbReference>